<proteinExistence type="predicted"/>
<dbReference type="Proteomes" id="UP000029120">
    <property type="component" value="Unassembled WGS sequence"/>
</dbReference>
<dbReference type="EMBL" id="KL973245">
    <property type="protein sequence ID" value="KFK24000.1"/>
    <property type="molecule type" value="Genomic_DNA"/>
</dbReference>
<keyword evidence="2" id="KW-1185">Reference proteome</keyword>
<evidence type="ECO:0000313" key="2">
    <source>
        <dbReference type="Proteomes" id="UP000029120"/>
    </source>
</evidence>
<organism evidence="1 2">
    <name type="scientific">Arabis alpina</name>
    <name type="common">Alpine rock-cress</name>
    <dbReference type="NCBI Taxonomy" id="50452"/>
    <lineage>
        <taxon>Eukaryota</taxon>
        <taxon>Viridiplantae</taxon>
        <taxon>Streptophyta</taxon>
        <taxon>Embryophyta</taxon>
        <taxon>Tracheophyta</taxon>
        <taxon>Spermatophyta</taxon>
        <taxon>Magnoliopsida</taxon>
        <taxon>eudicotyledons</taxon>
        <taxon>Gunneridae</taxon>
        <taxon>Pentapetalae</taxon>
        <taxon>rosids</taxon>
        <taxon>malvids</taxon>
        <taxon>Brassicales</taxon>
        <taxon>Brassicaceae</taxon>
        <taxon>Arabideae</taxon>
        <taxon>Arabis</taxon>
    </lineage>
</organism>
<gene>
    <name evidence="1" type="ORF">AALP_AAs64898U000100</name>
</gene>
<evidence type="ECO:0000313" key="1">
    <source>
        <dbReference type="EMBL" id="KFK24000.1"/>
    </source>
</evidence>
<name>A0A087G298_ARAAL</name>
<accession>A0A087G298</accession>
<dbReference type="AlphaFoldDB" id="A0A087G298"/>
<protein>
    <submittedName>
        <fullName evidence="1">Uncharacterized protein</fullName>
    </submittedName>
</protein>
<sequence length="36" mass="4702">MMILRLRYFEINRNRIHRGSHFEKNIHKFRRDKLKF</sequence>
<reference evidence="2" key="1">
    <citation type="journal article" date="2015" name="Nat. Plants">
        <title>Genome expansion of Arabis alpina linked with retrotransposition and reduced symmetric DNA methylation.</title>
        <authorList>
            <person name="Willing E.M."/>
            <person name="Rawat V."/>
            <person name="Mandakova T."/>
            <person name="Maumus F."/>
            <person name="James G.V."/>
            <person name="Nordstroem K.J."/>
            <person name="Becker C."/>
            <person name="Warthmann N."/>
            <person name="Chica C."/>
            <person name="Szarzynska B."/>
            <person name="Zytnicki M."/>
            <person name="Albani M.C."/>
            <person name="Kiefer C."/>
            <person name="Bergonzi S."/>
            <person name="Castaings L."/>
            <person name="Mateos J.L."/>
            <person name="Berns M.C."/>
            <person name="Bujdoso N."/>
            <person name="Piofczyk T."/>
            <person name="de Lorenzo L."/>
            <person name="Barrero-Sicilia C."/>
            <person name="Mateos I."/>
            <person name="Piednoel M."/>
            <person name="Hagmann J."/>
            <person name="Chen-Min-Tao R."/>
            <person name="Iglesias-Fernandez R."/>
            <person name="Schuster S.C."/>
            <person name="Alonso-Blanco C."/>
            <person name="Roudier F."/>
            <person name="Carbonero P."/>
            <person name="Paz-Ares J."/>
            <person name="Davis S.J."/>
            <person name="Pecinka A."/>
            <person name="Quesneville H."/>
            <person name="Colot V."/>
            <person name="Lysak M.A."/>
            <person name="Weigel D."/>
            <person name="Coupland G."/>
            <person name="Schneeberger K."/>
        </authorList>
    </citation>
    <scope>NUCLEOTIDE SEQUENCE [LARGE SCALE GENOMIC DNA]</scope>
    <source>
        <strain evidence="2">cv. Pajares</strain>
    </source>
</reference>
<dbReference type="Gramene" id="KFK24000">
    <property type="protein sequence ID" value="KFK24000"/>
    <property type="gene ID" value="AALP_AAs64898U000100"/>
</dbReference>